<dbReference type="InterPro" id="IPR036008">
    <property type="entry name" value="Aconitase_4Fe-4S_dom"/>
</dbReference>
<dbReference type="SUPFAM" id="SSF53732">
    <property type="entry name" value="Aconitase iron-sulfur domain"/>
    <property type="match status" value="1"/>
</dbReference>
<proteinExistence type="predicted"/>
<organism evidence="1 2">
    <name type="scientific">Molorchus minor</name>
    <dbReference type="NCBI Taxonomy" id="1323400"/>
    <lineage>
        <taxon>Eukaryota</taxon>
        <taxon>Metazoa</taxon>
        <taxon>Ecdysozoa</taxon>
        <taxon>Arthropoda</taxon>
        <taxon>Hexapoda</taxon>
        <taxon>Insecta</taxon>
        <taxon>Pterygota</taxon>
        <taxon>Neoptera</taxon>
        <taxon>Endopterygota</taxon>
        <taxon>Coleoptera</taxon>
        <taxon>Polyphaga</taxon>
        <taxon>Cucujiformia</taxon>
        <taxon>Chrysomeloidea</taxon>
        <taxon>Cerambycidae</taxon>
        <taxon>Lamiinae</taxon>
        <taxon>Monochamini</taxon>
        <taxon>Molorchus</taxon>
    </lineage>
</organism>
<dbReference type="EMBL" id="JAPWTJ010001223">
    <property type="protein sequence ID" value="KAJ8973169.1"/>
    <property type="molecule type" value="Genomic_DNA"/>
</dbReference>
<protein>
    <submittedName>
        <fullName evidence="1">Uncharacterized protein</fullName>
    </submittedName>
</protein>
<accession>A0ABQ9J5M9</accession>
<name>A0ABQ9J5M9_9CUCU</name>
<reference evidence="1" key="1">
    <citation type="journal article" date="2023" name="Insect Mol. Biol.">
        <title>Genome sequencing provides insights into the evolution of gene families encoding plant cell wall-degrading enzymes in longhorned beetles.</title>
        <authorList>
            <person name="Shin N.R."/>
            <person name="Okamura Y."/>
            <person name="Kirsch R."/>
            <person name="Pauchet Y."/>
        </authorList>
    </citation>
    <scope>NUCLEOTIDE SEQUENCE</scope>
    <source>
        <strain evidence="1">MMC_N1</strain>
    </source>
</reference>
<evidence type="ECO:0000313" key="1">
    <source>
        <dbReference type="EMBL" id="KAJ8973169.1"/>
    </source>
</evidence>
<keyword evidence="2" id="KW-1185">Reference proteome</keyword>
<comment type="caution">
    <text evidence="1">The sequence shown here is derived from an EMBL/GenBank/DDBJ whole genome shotgun (WGS) entry which is preliminary data.</text>
</comment>
<gene>
    <name evidence="1" type="ORF">NQ317_007144</name>
</gene>
<dbReference type="Proteomes" id="UP001162164">
    <property type="component" value="Unassembled WGS sequence"/>
</dbReference>
<evidence type="ECO:0000313" key="2">
    <source>
        <dbReference type="Proteomes" id="UP001162164"/>
    </source>
</evidence>
<sequence>MRAQKFKDVLLSPDSGAQYDRIIQIDLNTLEPPRQRPLHPRFGKSHQQTWPECKEEQLAQRNQSRTYRFVYEQLVRRYGQVCQHSYGSDEARREVCDTFQCHARFEQIRATIERDGISSLPMLADPVSASGIVRTSRKERRTQSSHRTIAISPGVMTLIQQRTVFNGSQHSRAIGLQPLTDEIKGSDGKGFKLTPPFGRNFPAKVSIQVRTRTSPPYLTVRKRVDVDPKSSTPPTVGAFR</sequence>